<evidence type="ECO:0000313" key="3">
    <source>
        <dbReference type="Proteomes" id="UP000698059"/>
    </source>
</evidence>
<name>A0ABS2LEV5_9CELL</name>
<keyword evidence="3" id="KW-1185">Reference proteome</keyword>
<evidence type="ECO:0000313" key="2">
    <source>
        <dbReference type="EMBL" id="MBM7478946.1"/>
    </source>
</evidence>
<dbReference type="InterPro" id="IPR024083">
    <property type="entry name" value="Fumarase/histidase_N"/>
</dbReference>
<dbReference type="InterPro" id="IPR001106">
    <property type="entry name" value="Aromatic_Lyase"/>
</dbReference>
<proteinExistence type="predicted"/>
<dbReference type="PANTHER" id="PTHR10362">
    <property type="entry name" value="HISTIDINE AMMONIA-LYASE"/>
    <property type="match status" value="1"/>
</dbReference>
<dbReference type="Gene3D" id="1.20.200.10">
    <property type="entry name" value="Fumarase/aspartase (Central domain)"/>
    <property type="match status" value="1"/>
</dbReference>
<protein>
    <submittedName>
        <fullName evidence="2">Histidine ammonia-lyase</fullName>
    </submittedName>
</protein>
<dbReference type="Pfam" id="PF00221">
    <property type="entry name" value="Lyase_aromatic"/>
    <property type="match status" value="1"/>
</dbReference>
<dbReference type="Gene3D" id="1.10.275.10">
    <property type="entry name" value="Fumarase/aspartase (N-terminal domain)"/>
    <property type="match status" value="1"/>
</dbReference>
<dbReference type="RefSeq" id="WP_205306960.1">
    <property type="nucleotide sequence ID" value="NZ_BAAAVF010000009.1"/>
</dbReference>
<dbReference type="PROSITE" id="PS00488">
    <property type="entry name" value="PAL_HISTIDASE"/>
    <property type="match status" value="1"/>
</dbReference>
<dbReference type="Proteomes" id="UP000698059">
    <property type="component" value="Unassembled WGS sequence"/>
</dbReference>
<dbReference type="EMBL" id="JAFBBO010000001">
    <property type="protein sequence ID" value="MBM7478946.1"/>
    <property type="molecule type" value="Genomic_DNA"/>
</dbReference>
<keyword evidence="1" id="KW-0456">Lyase</keyword>
<dbReference type="InterPro" id="IPR008948">
    <property type="entry name" value="L-Aspartase-like"/>
</dbReference>
<gene>
    <name evidence="2" type="ORF">JOD49_001866</name>
</gene>
<dbReference type="SUPFAM" id="SSF48557">
    <property type="entry name" value="L-aspartase-like"/>
    <property type="match status" value="1"/>
</dbReference>
<dbReference type="InterPro" id="IPR022313">
    <property type="entry name" value="Phe/His_NH3-lyase_AS"/>
</dbReference>
<sequence>MTGESVRQLVRRLLDEPVRADPAQQVAMARSALQLDGALASGAAVYGVTRGFGPLVRYAADPASGDQGLGLIHHLAAGQGEPLSLETTRLMLGLRLSGMTRGYSAVQVERWQVLADAHNAGFVPVVPSVGSVSASGDLIPLAHAALALAGHGEAWRRTPDGLAPAPAGEVLVELGLEAVAWEARDALAFVNGSSASLAVALENHVRLESTCWAAAALTGRAVELLGASAEPYAGKVVEARGSLPGHLLASRWIRDQLTVERSAADARTLQEPYSLRCAPQIIGSVWDHVQALGDLLLQEAHACSDNPVVTADDVLHAGNFHAIGSGLASDHHGVLAHQIAFLAERQLAVLVDPATNGDLPPLLAPTPGATSGLAGVQLAASAMVASIRQKSTPATVSAIPTNLSNQDIVPMSLVGALRTAQQLELVELVLGTLGVAVAQVGHLVRPQGPDRDVWGRLGIVSTPFLTDRPLHEEVRQVRTLLLKQADHAFAKAPHESEEVPVWV</sequence>
<accession>A0ABS2LEV5</accession>
<comment type="caution">
    <text evidence="2">The sequence shown here is derived from an EMBL/GenBank/DDBJ whole genome shotgun (WGS) entry which is preliminary data.</text>
</comment>
<evidence type="ECO:0000256" key="1">
    <source>
        <dbReference type="ARBA" id="ARBA00023239"/>
    </source>
</evidence>
<organism evidence="2 3">
    <name type="scientific">Oerskovia jenensis</name>
    <dbReference type="NCBI Taxonomy" id="162169"/>
    <lineage>
        <taxon>Bacteria</taxon>
        <taxon>Bacillati</taxon>
        <taxon>Actinomycetota</taxon>
        <taxon>Actinomycetes</taxon>
        <taxon>Micrococcales</taxon>
        <taxon>Cellulomonadaceae</taxon>
        <taxon>Oerskovia</taxon>
    </lineage>
</organism>
<reference evidence="2 3" key="1">
    <citation type="submission" date="2021-01" db="EMBL/GenBank/DDBJ databases">
        <title>Sequencing the genomes of 1000 actinobacteria strains.</title>
        <authorList>
            <person name="Klenk H.-P."/>
        </authorList>
    </citation>
    <scope>NUCLEOTIDE SEQUENCE [LARGE SCALE GENOMIC DNA]</scope>
    <source>
        <strain evidence="2 3">DSM 46000</strain>
    </source>
</reference>